<accession>A0A542CUA9</accession>
<dbReference type="CDD" id="cd16936">
    <property type="entry name" value="HATPase_RsbW-like"/>
    <property type="match status" value="1"/>
</dbReference>
<dbReference type="Pfam" id="PF13581">
    <property type="entry name" value="HATPase_c_2"/>
    <property type="match status" value="1"/>
</dbReference>
<reference evidence="3 4" key="1">
    <citation type="submission" date="2019-06" db="EMBL/GenBank/DDBJ databases">
        <title>Sequencing the genomes of 1000 actinobacteria strains.</title>
        <authorList>
            <person name="Klenk H.-P."/>
        </authorList>
    </citation>
    <scope>NUCLEOTIDE SEQUENCE [LARGE SCALE GENOMIC DNA]</scope>
    <source>
        <strain evidence="3 4">DSM 45679</strain>
    </source>
</reference>
<dbReference type="PANTHER" id="PTHR35526:SF3">
    <property type="entry name" value="ANTI-SIGMA-F FACTOR RSBW"/>
    <property type="match status" value="1"/>
</dbReference>
<evidence type="ECO:0000313" key="4">
    <source>
        <dbReference type="Proteomes" id="UP000320876"/>
    </source>
</evidence>
<dbReference type="EMBL" id="VFML01000002">
    <property type="protein sequence ID" value="TQI94401.1"/>
    <property type="molecule type" value="Genomic_DNA"/>
</dbReference>
<keyword evidence="1" id="KW-0418">Kinase</keyword>
<comment type="caution">
    <text evidence="3">The sequence shown here is derived from an EMBL/GenBank/DDBJ whole genome shotgun (WGS) entry which is preliminary data.</text>
</comment>
<dbReference type="InterPro" id="IPR003594">
    <property type="entry name" value="HATPase_dom"/>
</dbReference>
<feature type="domain" description="Histidine kinase/HSP90-like ATPase" evidence="2">
    <location>
        <begin position="19"/>
        <end position="130"/>
    </location>
</feature>
<evidence type="ECO:0000256" key="1">
    <source>
        <dbReference type="ARBA" id="ARBA00022527"/>
    </source>
</evidence>
<dbReference type="RefSeq" id="WP_170221074.1">
    <property type="nucleotide sequence ID" value="NZ_VFML01000002.1"/>
</dbReference>
<evidence type="ECO:0000313" key="3">
    <source>
        <dbReference type="EMBL" id="TQI94401.1"/>
    </source>
</evidence>
<evidence type="ECO:0000259" key="2">
    <source>
        <dbReference type="Pfam" id="PF13581"/>
    </source>
</evidence>
<organism evidence="3 4">
    <name type="scientific">Amycolatopsis cihanbeyliensis</name>
    <dbReference type="NCBI Taxonomy" id="1128664"/>
    <lineage>
        <taxon>Bacteria</taxon>
        <taxon>Bacillati</taxon>
        <taxon>Actinomycetota</taxon>
        <taxon>Actinomycetes</taxon>
        <taxon>Pseudonocardiales</taxon>
        <taxon>Pseudonocardiaceae</taxon>
        <taxon>Amycolatopsis</taxon>
    </lineage>
</organism>
<dbReference type="InterPro" id="IPR050267">
    <property type="entry name" value="Anti-sigma-factor_SerPK"/>
</dbReference>
<keyword evidence="4" id="KW-1185">Reference proteome</keyword>
<dbReference type="AlphaFoldDB" id="A0A542CUA9"/>
<sequence>MSRETAGGQQPLTIDFAVDRRSASVARRVAAATLRGHRVPDELTSDIVQVVSELVTNAIKHGAAPASLEVECVTAQIVVRVRDGGAGLPVLREQSVPPVEGGHGLRLVHALATRWGYSRERRGVPGKQVWAEFRR</sequence>
<keyword evidence="1" id="KW-0723">Serine/threonine-protein kinase</keyword>
<dbReference type="GO" id="GO:0004674">
    <property type="term" value="F:protein serine/threonine kinase activity"/>
    <property type="evidence" value="ECO:0007669"/>
    <property type="project" value="UniProtKB-KW"/>
</dbReference>
<dbReference type="Proteomes" id="UP000320876">
    <property type="component" value="Unassembled WGS sequence"/>
</dbReference>
<dbReference type="SUPFAM" id="SSF55874">
    <property type="entry name" value="ATPase domain of HSP90 chaperone/DNA topoisomerase II/histidine kinase"/>
    <property type="match status" value="1"/>
</dbReference>
<keyword evidence="1" id="KW-0808">Transferase</keyword>
<dbReference type="InterPro" id="IPR036890">
    <property type="entry name" value="HATPase_C_sf"/>
</dbReference>
<dbReference type="Gene3D" id="3.30.565.10">
    <property type="entry name" value="Histidine kinase-like ATPase, C-terminal domain"/>
    <property type="match status" value="1"/>
</dbReference>
<name>A0A542CUA9_AMYCI</name>
<protein>
    <submittedName>
        <fullName evidence="3">Anti-sigma regulatory factor (Ser/Thr protein kinase)</fullName>
    </submittedName>
</protein>
<gene>
    <name evidence="3" type="ORF">FB471_6566</name>
</gene>
<proteinExistence type="predicted"/>
<dbReference type="PANTHER" id="PTHR35526">
    <property type="entry name" value="ANTI-SIGMA-F FACTOR RSBW-RELATED"/>
    <property type="match status" value="1"/>
</dbReference>